<proteinExistence type="predicted"/>
<protein>
    <submittedName>
        <fullName evidence="1">Uncharacterized protein</fullName>
    </submittedName>
</protein>
<keyword evidence="4" id="KW-1185">Reference proteome</keyword>
<name>A0A2V4VVZ6_PAEBA</name>
<dbReference type="RefSeq" id="WP_110895118.1">
    <property type="nucleotide sequence ID" value="NZ_CP054614.1"/>
</dbReference>
<gene>
    <name evidence="1" type="ORF">DFQ00_102432</name>
    <name evidence="2" type="ORF">HUB98_06345</name>
</gene>
<dbReference type="EMBL" id="QJSW01000002">
    <property type="protein sequence ID" value="PYE51637.1"/>
    <property type="molecule type" value="Genomic_DNA"/>
</dbReference>
<sequence>MPTPFDTLFNTFFSMIEKDLDFFSYSNVSNDEAMVIARSRARDYLLEAATKIKLTTSSDIDFNVDVNNETMCDDLTMTEINLLASLMKEKYFERDFSLLKAFQIQFSPKDLQVFSPANERKTFMDMFESIKRDNAVLMDNYSSRDRSTGKLKTIDYQAYQFE</sequence>
<dbReference type="EMBL" id="CP054614">
    <property type="protein sequence ID" value="QKS55999.1"/>
    <property type="molecule type" value="Genomic_DNA"/>
</dbReference>
<dbReference type="AlphaFoldDB" id="A0A2V4VVZ6"/>
<dbReference type="OrthoDB" id="1904631at2"/>
<evidence type="ECO:0000313" key="4">
    <source>
        <dbReference type="Proteomes" id="UP000509327"/>
    </source>
</evidence>
<reference evidence="2 4" key="2">
    <citation type="submission" date="2020-06" db="EMBL/GenBank/DDBJ databases">
        <title>Complete genome of Paenibacillus barcinonensis KACC11450.</title>
        <authorList>
            <person name="Kim M."/>
            <person name="Park Y.-J."/>
            <person name="Shin J.-H."/>
        </authorList>
    </citation>
    <scope>NUCLEOTIDE SEQUENCE [LARGE SCALE GENOMIC DNA]</scope>
    <source>
        <strain evidence="2 4">KACC11450</strain>
    </source>
</reference>
<evidence type="ECO:0000313" key="3">
    <source>
        <dbReference type="Proteomes" id="UP000247790"/>
    </source>
</evidence>
<dbReference type="Proteomes" id="UP000509327">
    <property type="component" value="Chromosome"/>
</dbReference>
<reference evidence="1 3" key="1">
    <citation type="submission" date="2018-06" db="EMBL/GenBank/DDBJ databases">
        <title>Genomic Encyclopedia of Type Strains, Phase III (KMG-III): the genomes of soil and plant-associated and newly described type strains.</title>
        <authorList>
            <person name="Whitman W."/>
        </authorList>
    </citation>
    <scope>NUCLEOTIDE SEQUENCE [LARGE SCALE GENOMIC DNA]</scope>
    <source>
        <strain evidence="1 3">CECT 7022</strain>
    </source>
</reference>
<organism evidence="1 3">
    <name type="scientific">Paenibacillus barcinonensis</name>
    <dbReference type="NCBI Taxonomy" id="198119"/>
    <lineage>
        <taxon>Bacteria</taxon>
        <taxon>Bacillati</taxon>
        <taxon>Bacillota</taxon>
        <taxon>Bacilli</taxon>
        <taxon>Bacillales</taxon>
        <taxon>Paenibacillaceae</taxon>
        <taxon>Paenibacillus</taxon>
    </lineage>
</organism>
<accession>A0A2V4VVZ6</accession>
<dbReference type="Proteomes" id="UP000247790">
    <property type="component" value="Unassembled WGS sequence"/>
</dbReference>
<evidence type="ECO:0000313" key="1">
    <source>
        <dbReference type="EMBL" id="PYE51637.1"/>
    </source>
</evidence>
<evidence type="ECO:0000313" key="2">
    <source>
        <dbReference type="EMBL" id="QKS55999.1"/>
    </source>
</evidence>